<dbReference type="Proteomes" id="UP000187203">
    <property type="component" value="Unassembled WGS sequence"/>
</dbReference>
<dbReference type="SUPFAM" id="SSF81383">
    <property type="entry name" value="F-box domain"/>
    <property type="match status" value="1"/>
</dbReference>
<dbReference type="PANTHER" id="PTHR31672:SF13">
    <property type="entry name" value="F-BOX PROTEIN CPR30-LIKE"/>
    <property type="match status" value="1"/>
</dbReference>
<comment type="caution">
    <text evidence="2">The sequence shown here is derived from an EMBL/GenBank/DDBJ whole genome shotgun (WGS) entry which is preliminary data.</text>
</comment>
<dbReference type="STRING" id="93759.A0A1R3H325"/>
<accession>A0A1R3H325</accession>
<reference evidence="3" key="1">
    <citation type="submission" date="2013-09" db="EMBL/GenBank/DDBJ databases">
        <title>Corchorus olitorius genome sequencing.</title>
        <authorList>
            <person name="Alam M."/>
            <person name="Haque M.S."/>
            <person name="Islam M.S."/>
            <person name="Emdad E.M."/>
            <person name="Islam M.M."/>
            <person name="Ahmed B."/>
            <person name="Halim A."/>
            <person name="Hossen Q.M.M."/>
            <person name="Hossain M.Z."/>
            <person name="Ahmed R."/>
            <person name="Khan M.M."/>
            <person name="Islam R."/>
            <person name="Rashid M.M."/>
            <person name="Khan S.A."/>
            <person name="Rahman M.S."/>
            <person name="Alam M."/>
            <person name="Yahiya A.S."/>
            <person name="Khan M.S."/>
            <person name="Azam M.S."/>
            <person name="Haque T."/>
            <person name="Lashkar M.Z.H."/>
            <person name="Akhand A.I."/>
            <person name="Morshed G."/>
            <person name="Roy S."/>
            <person name="Uddin K.S."/>
            <person name="Rabeya T."/>
            <person name="Hossain A.S."/>
            <person name="Chowdhury A."/>
            <person name="Snigdha A.R."/>
            <person name="Mortoza M.S."/>
            <person name="Matin S.A."/>
            <person name="Hoque S.M.E."/>
            <person name="Islam M.K."/>
            <person name="Roy D.K."/>
            <person name="Haider R."/>
            <person name="Moosa M.M."/>
            <person name="Elias S.M."/>
            <person name="Hasan A.M."/>
            <person name="Jahan S."/>
            <person name="Shafiuddin M."/>
            <person name="Mahmood N."/>
            <person name="Shommy N.S."/>
        </authorList>
    </citation>
    <scope>NUCLEOTIDE SEQUENCE [LARGE SCALE GENOMIC DNA]</scope>
    <source>
        <strain evidence="3">cv. O-4</strain>
    </source>
</reference>
<dbReference type="PANTHER" id="PTHR31672">
    <property type="entry name" value="BNACNNG10540D PROTEIN"/>
    <property type="match status" value="1"/>
</dbReference>
<protein>
    <recommendedName>
        <fullName evidence="1">F-box domain-containing protein</fullName>
    </recommendedName>
</protein>
<evidence type="ECO:0000313" key="2">
    <source>
        <dbReference type="EMBL" id="OMO64752.1"/>
    </source>
</evidence>
<dbReference type="InterPro" id="IPR001810">
    <property type="entry name" value="F-box_dom"/>
</dbReference>
<organism evidence="2 3">
    <name type="scientific">Corchorus olitorius</name>
    <dbReference type="NCBI Taxonomy" id="93759"/>
    <lineage>
        <taxon>Eukaryota</taxon>
        <taxon>Viridiplantae</taxon>
        <taxon>Streptophyta</taxon>
        <taxon>Embryophyta</taxon>
        <taxon>Tracheophyta</taxon>
        <taxon>Spermatophyta</taxon>
        <taxon>Magnoliopsida</taxon>
        <taxon>eudicotyledons</taxon>
        <taxon>Gunneridae</taxon>
        <taxon>Pentapetalae</taxon>
        <taxon>rosids</taxon>
        <taxon>malvids</taxon>
        <taxon>Malvales</taxon>
        <taxon>Malvaceae</taxon>
        <taxon>Grewioideae</taxon>
        <taxon>Apeibeae</taxon>
        <taxon>Corchorus</taxon>
    </lineage>
</organism>
<keyword evidence="3" id="KW-1185">Reference proteome</keyword>
<proteinExistence type="predicted"/>
<evidence type="ECO:0000259" key="1">
    <source>
        <dbReference type="Pfam" id="PF00646"/>
    </source>
</evidence>
<gene>
    <name evidence="2" type="ORF">COLO4_31854</name>
</gene>
<dbReference type="AlphaFoldDB" id="A0A1R3H325"/>
<dbReference type="EMBL" id="AWUE01020877">
    <property type="protein sequence ID" value="OMO64752.1"/>
    <property type="molecule type" value="Genomic_DNA"/>
</dbReference>
<dbReference type="InterPro" id="IPR036047">
    <property type="entry name" value="F-box-like_dom_sf"/>
</dbReference>
<sequence length="329" mass="37887">MDILERLPVKSLYRFKAVCKPWKFLVSSPSFIDRQYNRSAANCSKLAVVEEGYSKSENKCLILLHTLNSNPKSSVETTTIKQPTNQDNYCSSCWCRGLLLVKVISIGDSYDLLLWNPSTNECKEVPKPVPYSSMVSEFAIGYDFTIPSHKIVTICRGIPRCFDYQIAVYTCKINSWTFYQGGDSHDIGMAFIHPSPLIMPDEYAYRAYGLVHPDLYDMEGLLCIGYYTQRGEIVKDVEIWVMMEYGVKESWSRLMKFDVFIDNLNISRFPLCFTKNDVEVSLVRVWGRKGQRCLALYNGKERRAELRIPKLQPWNDVRAFAFVESLISV</sequence>
<dbReference type="InterPro" id="IPR050796">
    <property type="entry name" value="SCF_F-box_component"/>
</dbReference>
<feature type="domain" description="F-box" evidence="1">
    <location>
        <begin position="2"/>
        <end position="31"/>
    </location>
</feature>
<name>A0A1R3H325_9ROSI</name>
<evidence type="ECO:0000313" key="3">
    <source>
        <dbReference type="Proteomes" id="UP000187203"/>
    </source>
</evidence>
<dbReference type="OrthoDB" id="1113282at2759"/>
<dbReference type="Pfam" id="PF00646">
    <property type="entry name" value="F-box"/>
    <property type="match status" value="1"/>
</dbReference>